<protein>
    <recommendedName>
        <fullName evidence="5">Transmembrane protein</fullName>
    </recommendedName>
</protein>
<feature type="region of interest" description="Disordered" evidence="1">
    <location>
        <begin position="80"/>
        <end position="111"/>
    </location>
</feature>
<sequence>MSNSDDVKPPAPPTLFGTEPDAGAIGHTRILASLEGRVPMAAKAPPGKPVRRYLGAGMVAVAAAAVAGWLWLDRGTDAPGSMQAGNTGPPAQSNADAAASGEQALAGNTHASAPVASAVSAESAQSVAGNSQPPAATIIDADSSDPALDRLGKVDGATVAAGAAGAVAGATTLAALTSLGTQPAVARPKTAEVSKNIKKTATSKPTGPAEKSATSTAATTKDKKTVAKASPSARSKATRRKSTSSAADPDAEVLAALLSQPEGKPISTTASTRSTAKTRN</sequence>
<feature type="compositionally biased region" description="Low complexity" evidence="1">
    <location>
        <begin position="267"/>
        <end position="280"/>
    </location>
</feature>
<evidence type="ECO:0008006" key="5">
    <source>
        <dbReference type="Google" id="ProtNLM"/>
    </source>
</evidence>
<dbReference type="Proteomes" id="UP000257139">
    <property type="component" value="Chromosome CBM2594_b"/>
</dbReference>
<keyword evidence="2" id="KW-0472">Membrane</keyword>
<keyword evidence="2" id="KW-1133">Transmembrane helix</keyword>
<feature type="region of interest" description="Disordered" evidence="1">
    <location>
        <begin position="1"/>
        <end position="22"/>
    </location>
</feature>
<dbReference type="AlphaFoldDB" id="A0A7Z7JG91"/>
<feature type="compositionally biased region" description="Polar residues" evidence="1">
    <location>
        <begin position="83"/>
        <end position="95"/>
    </location>
</feature>
<evidence type="ECO:0000313" key="3">
    <source>
        <dbReference type="EMBL" id="SPC23080.1"/>
    </source>
</evidence>
<dbReference type="RefSeq" id="WP_025581568.1">
    <property type="nucleotide sequence ID" value="NZ_LT976872.1"/>
</dbReference>
<reference evidence="3 4" key="1">
    <citation type="submission" date="2018-01" db="EMBL/GenBank/DDBJ databases">
        <authorList>
            <person name="Clerissi C."/>
        </authorList>
    </citation>
    <scope>NUCLEOTIDE SEQUENCE [LARGE SCALE GENOMIC DNA]</scope>
    <source>
        <strain evidence="3">Cupriavidus taiwanensis STM 6021</strain>
    </source>
</reference>
<evidence type="ECO:0000256" key="1">
    <source>
        <dbReference type="SAM" id="MobiDB-lite"/>
    </source>
</evidence>
<keyword evidence="2" id="KW-0812">Transmembrane</keyword>
<evidence type="ECO:0000313" key="4">
    <source>
        <dbReference type="Proteomes" id="UP000257139"/>
    </source>
</evidence>
<evidence type="ECO:0000256" key="2">
    <source>
        <dbReference type="SAM" id="Phobius"/>
    </source>
</evidence>
<name>A0A7Z7JG91_9BURK</name>
<gene>
    <name evidence="3" type="ORF">CBM2594_B50321</name>
</gene>
<accession>A0A7Z7JG91</accession>
<dbReference type="EMBL" id="LT978514">
    <property type="protein sequence ID" value="SPC23080.1"/>
    <property type="molecule type" value="Genomic_DNA"/>
</dbReference>
<organism evidence="3 4">
    <name type="scientific">Cupriavidus taiwanensis</name>
    <dbReference type="NCBI Taxonomy" id="164546"/>
    <lineage>
        <taxon>Bacteria</taxon>
        <taxon>Pseudomonadati</taxon>
        <taxon>Pseudomonadota</taxon>
        <taxon>Betaproteobacteria</taxon>
        <taxon>Burkholderiales</taxon>
        <taxon>Burkholderiaceae</taxon>
        <taxon>Cupriavidus</taxon>
    </lineage>
</organism>
<proteinExistence type="predicted"/>
<feature type="transmembrane region" description="Helical" evidence="2">
    <location>
        <begin position="53"/>
        <end position="72"/>
    </location>
</feature>
<feature type="region of interest" description="Disordered" evidence="1">
    <location>
        <begin position="182"/>
        <end position="280"/>
    </location>
</feature>